<evidence type="ECO:0000313" key="10">
    <source>
        <dbReference type="Proteomes" id="UP000273786"/>
    </source>
</evidence>
<dbReference type="SUPFAM" id="SSF48264">
    <property type="entry name" value="Cytochrome P450"/>
    <property type="match status" value="1"/>
</dbReference>
<dbReference type="PRINTS" id="PR00385">
    <property type="entry name" value="P450"/>
</dbReference>
<dbReference type="InterPro" id="IPR017972">
    <property type="entry name" value="Cyt_P450_CS"/>
</dbReference>
<feature type="binding site" description="axial binding residue" evidence="7">
    <location>
        <position position="415"/>
    </location>
    <ligand>
        <name>heme</name>
        <dbReference type="ChEBI" id="CHEBI:30413"/>
    </ligand>
    <ligandPart>
        <name>Fe</name>
        <dbReference type="ChEBI" id="CHEBI:18248"/>
    </ligandPart>
</feature>
<reference evidence="9 10" key="1">
    <citation type="submission" date="2018-11" db="EMBL/GenBank/DDBJ databases">
        <title>the genome of Mesorhizobium tamadayense DSM 28320.</title>
        <authorList>
            <person name="Gao J."/>
        </authorList>
    </citation>
    <scope>NUCLEOTIDE SEQUENCE [LARGE SCALE GENOMIC DNA]</scope>
    <source>
        <strain evidence="9 10">DSM 28320</strain>
    </source>
</reference>
<keyword evidence="6 8" id="KW-0503">Monooxygenase</keyword>
<evidence type="ECO:0000256" key="7">
    <source>
        <dbReference type="PIRSR" id="PIRSR602401-1"/>
    </source>
</evidence>
<proteinExistence type="inferred from homology"/>
<dbReference type="GO" id="GO:0020037">
    <property type="term" value="F:heme binding"/>
    <property type="evidence" value="ECO:0007669"/>
    <property type="project" value="InterPro"/>
</dbReference>
<evidence type="ECO:0000256" key="3">
    <source>
        <dbReference type="ARBA" id="ARBA00022723"/>
    </source>
</evidence>
<dbReference type="InterPro" id="IPR001128">
    <property type="entry name" value="Cyt_P450"/>
</dbReference>
<comment type="similarity">
    <text evidence="1 8">Belongs to the cytochrome P450 family.</text>
</comment>
<keyword evidence="5 7" id="KW-0408">Iron</keyword>
<name>A0A3P3EL66_9HYPH</name>
<dbReference type="PANTHER" id="PTHR24291:SF50">
    <property type="entry name" value="BIFUNCTIONAL ALBAFLAVENONE MONOOXYGENASE_TERPENE SYNTHASE"/>
    <property type="match status" value="1"/>
</dbReference>
<dbReference type="GO" id="GO:0005506">
    <property type="term" value="F:iron ion binding"/>
    <property type="evidence" value="ECO:0007669"/>
    <property type="project" value="InterPro"/>
</dbReference>
<dbReference type="Gene3D" id="1.10.630.10">
    <property type="entry name" value="Cytochrome P450"/>
    <property type="match status" value="1"/>
</dbReference>
<keyword evidence="4 8" id="KW-0560">Oxidoreductase</keyword>
<organism evidence="9 10">
    <name type="scientific">Mesorhizobium tamadayense</name>
    <dbReference type="NCBI Taxonomy" id="425306"/>
    <lineage>
        <taxon>Bacteria</taxon>
        <taxon>Pseudomonadati</taxon>
        <taxon>Pseudomonadota</taxon>
        <taxon>Alphaproteobacteria</taxon>
        <taxon>Hyphomicrobiales</taxon>
        <taxon>Phyllobacteriaceae</taxon>
        <taxon>Mesorhizobium</taxon>
    </lineage>
</organism>
<evidence type="ECO:0000256" key="8">
    <source>
        <dbReference type="RuleBase" id="RU000461"/>
    </source>
</evidence>
<dbReference type="PROSITE" id="PS00086">
    <property type="entry name" value="CYTOCHROME_P450"/>
    <property type="match status" value="1"/>
</dbReference>
<dbReference type="GO" id="GO:0016705">
    <property type="term" value="F:oxidoreductase activity, acting on paired donors, with incorporation or reduction of molecular oxygen"/>
    <property type="evidence" value="ECO:0007669"/>
    <property type="project" value="InterPro"/>
</dbReference>
<dbReference type="OrthoDB" id="9764248at2"/>
<evidence type="ECO:0000256" key="1">
    <source>
        <dbReference type="ARBA" id="ARBA00010617"/>
    </source>
</evidence>
<evidence type="ECO:0000313" key="9">
    <source>
        <dbReference type="EMBL" id="RRH87115.1"/>
    </source>
</evidence>
<dbReference type="Proteomes" id="UP000273786">
    <property type="component" value="Unassembled WGS sequence"/>
</dbReference>
<accession>A0A3P3EL66</accession>
<evidence type="ECO:0000256" key="6">
    <source>
        <dbReference type="ARBA" id="ARBA00023033"/>
    </source>
</evidence>
<dbReference type="InterPro" id="IPR036396">
    <property type="entry name" value="Cyt_P450_sf"/>
</dbReference>
<comment type="caution">
    <text evidence="9">The sequence shown here is derived from an EMBL/GenBank/DDBJ whole genome shotgun (WGS) entry which is preliminary data.</text>
</comment>
<dbReference type="InterPro" id="IPR002401">
    <property type="entry name" value="Cyt_P450_E_grp-I"/>
</dbReference>
<dbReference type="Pfam" id="PF00067">
    <property type="entry name" value="p450"/>
    <property type="match status" value="1"/>
</dbReference>
<evidence type="ECO:0000256" key="4">
    <source>
        <dbReference type="ARBA" id="ARBA00023002"/>
    </source>
</evidence>
<dbReference type="EMBL" id="RQXT01000118">
    <property type="protein sequence ID" value="RRH87115.1"/>
    <property type="molecule type" value="Genomic_DNA"/>
</dbReference>
<comment type="cofactor">
    <cofactor evidence="7">
        <name>heme</name>
        <dbReference type="ChEBI" id="CHEBI:30413"/>
    </cofactor>
</comment>
<dbReference type="PRINTS" id="PR00463">
    <property type="entry name" value="EP450I"/>
</dbReference>
<keyword evidence="10" id="KW-1185">Reference proteome</keyword>
<evidence type="ECO:0000256" key="5">
    <source>
        <dbReference type="ARBA" id="ARBA00023004"/>
    </source>
</evidence>
<sequence>MLQYHSMSRFCPIEASSVHLYPPRVMPPPKPLNLPQSFIKFLRNPLLTIPESVYHEPLAALRGPPAIVWVTDPALVKIVLVDHCDDFPQDPLLRRVLGGLFGNGILTSEGQDWRWQHQIVAPLFRHGEIVRYAPAMVAGAESAIKAWSAAPPGSTHAIDADMLRATYHVISNIFLPGGGALIGETMKRGTADYVEGISWSTAYAVLSLPVWLPRPGRRRMRYWETRLRAVVADMIHAHHTSPDDRNDLLTLLLGAVDAETSQTMPEERLVDNVLTFLLAGHHTIAMTLTWTLYLLSRAPEWEARVLEEIRQVVPSGPVTGEHIDKLVTVQQVLKESMRLYPPLPVMTRYSAKDAELASEHIRAGTLVGLPIYVIHRHRKLWDDPDRFDPSRFAPEREASYSRYQFMPFGAGPRICIGAAFALIEATAMLATLVRAARFESTPVQEPMPVWRVVLLPKDGMPLQVTIRDRVGR</sequence>
<gene>
    <name evidence="9" type="ORF">EH240_36500</name>
</gene>
<dbReference type="PANTHER" id="PTHR24291">
    <property type="entry name" value="CYTOCHROME P450 FAMILY 4"/>
    <property type="match status" value="1"/>
</dbReference>
<dbReference type="GO" id="GO:0004497">
    <property type="term" value="F:monooxygenase activity"/>
    <property type="evidence" value="ECO:0007669"/>
    <property type="project" value="UniProtKB-KW"/>
</dbReference>
<evidence type="ECO:0000256" key="2">
    <source>
        <dbReference type="ARBA" id="ARBA00022617"/>
    </source>
</evidence>
<keyword evidence="2 7" id="KW-0349">Heme</keyword>
<dbReference type="AlphaFoldDB" id="A0A3P3EL66"/>
<keyword evidence="3 7" id="KW-0479">Metal-binding</keyword>
<dbReference type="InterPro" id="IPR050196">
    <property type="entry name" value="Cytochrome_P450_Monoox"/>
</dbReference>
<protein>
    <submittedName>
        <fullName evidence="9">Cytochrome P450</fullName>
    </submittedName>
</protein>